<evidence type="ECO:0000256" key="5">
    <source>
        <dbReference type="ARBA" id="ARBA00005363"/>
    </source>
</evidence>
<comment type="similarity">
    <text evidence="5">Belongs to the ATG27 family.</text>
</comment>
<dbReference type="InterPro" id="IPR018939">
    <property type="entry name" value="Autophagy-rel_prot_27"/>
</dbReference>
<reference evidence="22 23" key="1">
    <citation type="submission" date="2015-12" db="EMBL/GenBank/DDBJ databases">
        <title>Dictyostelia acquired genes for synthesis and detection of signals that induce cell-type specialization by lateral gene transfer from prokaryotes.</title>
        <authorList>
            <person name="Gloeckner G."/>
            <person name="Schaap P."/>
        </authorList>
    </citation>
    <scope>NUCLEOTIDE SEQUENCE [LARGE SCALE GENOMIC DNA]</scope>
    <source>
        <strain evidence="22 23">TK</strain>
    </source>
</reference>
<organism evidence="22 23">
    <name type="scientific">Tieghemostelium lacteum</name>
    <name type="common">Slime mold</name>
    <name type="synonym">Dictyostelium lacteum</name>
    <dbReference type="NCBI Taxonomy" id="361077"/>
    <lineage>
        <taxon>Eukaryota</taxon>
        <taxon>Amoebozoa</taxon>
        <taxon>Evosea</taxon>
        <taxon>Eumycetozoa</taxon>
        <taxon>Dictyostelia</taxon>
        <taxon>Dictyosteliales</taxon>
        <taxon>Raperosteliaceae</taxon>
        <taxon>Tieghemostelium</taxon>
    </lineage>
</organism>
<feature type="compositionally biased region" description="Low complexity" evidence="18">
    <location>
        <begin position="166"/>
        <end position="198"/>
    </location>
</feature>
<dbReference type="GO" id="GO:0030659">
    <property type="term" value="C:cytoplasmic vesicle membrane"/>
    <property type="evidence" value="ECO:0007669"/>
    <property type="project" value="UniProtKB-SubCell"/>
</dbReference>
<dbReference type="InterPro" id="IPR009011">
    <property type="entry name" value="Man6P_isomerase_rcpt-bd_dom_sf"/>
</dbReference>
<evidence type="ECO:0000256" key="14">
    <source>
        <dbReference type="ARBA" id="ARBA00023128"/>
    </source>
</evidence>
<evidence type="ECO:0000256" key="11">
    <source>
        <dbReference type="ARBA" id="ARBA00022989"/>
    </source>
</evidence>
<evidence type="ECO:0000256" key="8">
    <source>
        <dbReference type="ARBA" id="ARBA00022692"/>
    </source>
</evidence>
<feature type="transmembrane region" description="Helical" evidence="19">
    <location>
        <begin position="221"/>
        <end position="243"/>
    </location>
</feature>
<keyword evidence="12" id="KW-0072">Autophagy</keyword>
<dbReference type="AlphaFoldDB" id="A0A151ZKI7"/>
<dbReference type="InterPro" id="IPR044865">
    <property type="entry name" value="MRH_dom"/>
</dbReference>
<evidence type="ECO:0000256" key="18">
    <source>
        <dbReference type="SAM" id="MobiDB-lite"/>
    </source>
</evidence>
<keyword evidence="17" id="KW-0968">Cytoplasmic vesicle</keyword>
<dbReference type="InParanoid" id="A0A151ZKI7"/>
<proteinExistence type="inferred from homology"/>
<keyword evidence="7" id="KW-0813">Transport</keyword>
<dbReference type="Pfam" id="PF09451">
    <property type="entry name" value="ATG27"/>
    <property type="match status" value="1"/>
</dbReference>
<evidence type="ECO:0000256" key="2">
    <source>
        <dbReference type="ARBA" id="ARBA00004358"/>
    </source>
</evidence>
<feature type="domain" description="MRH" evidence="21">
    <location>
        <begin position="26"/>
        <end position="167"/>
    </location>
</feature>
<dbReference type="Proteomes" id="UP000076078">
    <property type="component" value="Unassembled WGS sequence"/>
</dbReference>
<evidence type="ECO:0000256" key="6">
    <source>
        <dbReference type="ARBA" id="ARBA00013776"/>
    </source>
</evidence>
<keyword evidence="11 19" id="KW-1133">Transmembrane helix</keyword>
<dbReference type="Gene3D" id="2.70.130.10">
    <property type="entry name" value="Mannose-6-phosphate receptor binding domain"/>
    <property type="match status" value="1"/>
</dbReference>
<dbReference type="GO" id="GO:0034045">
    <property type="term" value="C:phagophore assembly site membrane"/>
    <property type="evidence" value="ECO:0007669"/>
    <property type="project" value="UniProtKB-SubCell"/>
</dbReference>
<evidence type="ECO:0000256" key="4">
    <source>
        <dbReference type="ARBA" id="ARBA00004472"/>
    </source>
</evidence>
<comment type="caution">
    <text evidence="22">The sequence shown here is derived from an EMBL/GenBank/DDBJ whole genome shotgun (WGS) entry which is preliminary data.</text>
</comment>
<keyword evidence="10" id="KW-0653">Protein transport</keyword>
<evidence type="ECO:0000313" key="22">
    <source>
        <dbReference type="EMBL" id="KYQ94493.1"/>
    </source>
</evidence>
<keyword evidence="16" id="KW-1015">Disulfide bond</keyword>
<dbReference type="GO" id="GO:0031966">
    <property type="term" value="C:mitochondrial membrane"/>
    <property type="evidence" value="ECO:0007669"/>
    <property type="project" value="UniProtKB-SubCell"/>
</dbReference>
<accession>A0A151ZKI7</accession>
<evidence type="ECO:0000256" key="17">
    <source>
        <dbReference type="ARBA" id="ARBA00023329"/>
    </source>
</evidence>
<evidence type="ECO:0000256" key="16">
    <source>
        <dbReference type="ARBA" id="ARBA00023157"/>
    </source>
</evidence>
<evidence type="ECO:0000256" key="20">
    <source>
        <dbReference type="SAM" id="SignalP"/>
    </source>
</evidence>
<evidence type="ECO:0000256" key="9">
    <source>
        <dbReference type="ARBA" id="ARBA00022729"/>
    </source>
</evidence>
<dbReference type="PANTHER" id="PTHR15071:SF37">
    <property type="entry name" value="AUTOPHAGY-RELATED PROTEIN 27"/>
    <property type="match status" value="1"/>
</dbReference>
<feature type="region of interest" description="Disordered" evidence="18">
    <location>
        <begin position="165"/>
        <end position="213"/>
    </location>
</feature>
<comment type="subcellular location">
    <subcellularLocation>
        <location evidence="2">Cytoplasmic vesicle membrane</location>
        <topology evidence="2">Single-pass type I membrane protein</topology>
    </subcellularLocation>
    <subcellularLocation>
        <location evidence="3">Golgi apparatus membrane</location>
    </subcellularLocation>
    <subcellularLocation>
        <location evidence="1">Mitochondrion membrane</location>
        <topology evidence="1">Single-pass membrane protein</topology>
    </subcellularLocation>
    <subcellularLocation>
        <location evidence="4">Preautophagosomal structure membrane</location>
        <topology evidence="4">Single-pass type I membrane protein</topology>
    </subcellularLocation>
</comment>
<dbReference type="GO" id="GO:0006914">
    <property type="term" value="P:autophagy"/>
    <property type="evidence" value="ECO:0007669"/>
    <property type="project" value="UniProtKB-KW"/>
</dbReference>
<evidence type="ECO:0000256" key="15">
    <source>
        <dbReference type="ARBA" id="ARBA00023136"/>
    </source>
</evidence>
<keyword evidence="8 19" id="KW-0812">Transmembrane</keyword>
<dbReference type="EMBL" id="LODT01000022">
    <property type="protein sequence ID" value="KYQ94493.1"/>
    <property type="molecule type" value="Genomic_DNA"/>
</dbReference>
<keyword evidence="14" id="KW-0496">Mitochondrion</keyword>
<evidence type="ECO:0000256" key="12">
    <source>
        <dbReference type="ARBA" id="ARBA00023006"/>
    </source>
</evidence>
<gene>
    <name evidence="22" type="ORF">DLAC_04798</name>
</gene>
<evidence type="ECO:0000256" key="1">
    <source>
        <dbReference type="ARBA" id="ARBA00004304"/>
    </source>
</evidence>
<evidence type="ECO:0000256" key="3">
    <source>
        <dbReference type="ARBA" id="ARBA00004394"/>
    </source>
</evidence>
<evidence type="ECO:0000313" key="23">
    <source>
        <dbReference type="Proteomes" id="UP000076078"/>
    </source>
</evidence>
<dbReference type="OMA" id="CENIAVC"/>
<dbReference type="GO" id="GO:0015031">
    <property type="term" value="P:protein transport"/>
    <property type="evidence" value="ECO:0007669"/>
    <property type="project" value="UniProtKB-KW"/>
</dbReference>
<protein>
    <recommendedName>
        <fullName evidence="6">Autophagy-related protein 27</fullName>
    </recommendedName>
</protein>
<keyword evidence="15 19" id="KW-0472">Membrane</keyword>
<keyword evidence="9 20" id="KW-0732">Signal</keyword>
<feature type="signal peptide" evidence="20">
    <location>
        <begin position="1"/>
        <end position="21"/>
    </location>
</feature>
<dbReference type="OrthoDB" id="20652at2759"/>
<evidence type="ECO:0000256" key="10">
    <source>
        <dbReference type="ARBA" id="ARBA00022927"/>
    </source>
</evidence>
<keyword evidence="23" id="KW-1185">Reference proteome</keyword>
<sequence length="290" mass="30210">MNKNIVVLALLAICIFDSISAQGSLGQCKYNNIDFSRMAANNQSLKEYSFTQTGTTYIWNVCTVAPSCTQGTGGVAGAVSCQRSGTTLRSTGLLNSGQFAKLTGKPGGQITYGKGLVCNSNKQPRTTIVEMTCTPGQPTKILSVDEKAPTGSCIYEVKMSGNGACPSQTTSAGPASTTSGGNTDGGNNDSGNTDGTDSQSGSQNQGSTDDKKKKGGIGGGWIFIILLICATVVYIGAGMIINAKVRHLHGKEMFPNHQFWTDTFPGLIKDGVLFIKGKITGSGTSGYQQV</sequence>
<keyword evidence="13" id="KW-0333">Golgi apparatus</keyword>
<evidence type="ECO:0000259" key="21">
    <source>
        <dbReference type="PROSITE" id="PS51914"/>
    </source>
</evidence>
<evidence type="ECO:0000256" key="13">
    <source>
        <dbReference type="ARBA" id="ARBA00023034"/>
    </source>
</evidence>
<dbReference type="PANTHER" id="PTHR15071">
    <property type="entry name" value="MANNOSE-6-PHOSPHATE RECEPTOR FAMILY MEMBER"/>
    <property type="match status" value="1"/>
</dbReference>
<feature type="chain" id="PRO_5007593413" description="Autophagy-related protein 27" evidence="20">
    <location>
        <begin position="22"/>
        <end position="290"/>
    </location>
</feature>
<evidence type="ECO:0000256" key="19">
    <source>
        <dbReference type="SAM" id="Phobius"/>
    </source>
</evidence>
<name>A0A151ZKI7_TIELA</name>
<dbReference type="GO" id="GO:0000139">
    <property type="term" value="C:Golgi membrane"/>
    <property type="evidence" value="ECO:0007669"/>
    <property type="project" value="UniProtKB-SubCell"/>
</dbReference>
<evidence type="ECO:0000256" key="7">
    <source>
        <dbReference type="ARBA" id="ARBA00022448"/>
    </source>
</evidence>
<dbReference type="PROSITE" id="PS51914">
    <property type="entry name" value="MRH"/>
    <property type="match status" value="1"/>
</dbReference>
<dbReference type="SUPFAM" id="SSF50911">
    <property type="entry name" value="Mannose 6-phosphate receptor domain"/>
    <property type="match status" value="1"/>
</dbReference>